<evidence type="ECO:0000256" key="21">
    <source>
        <dbReference type="ARBA" id="ARBA00049220"/>
    </source>
</evidence>
<keyword evidence="7" id="KW-0816">Tricarboxylic acid cycle</keyword>
<comment type="subcellular location">
    <subcellularLocation>
        <location evidence="1 22">Mitochondrion inner membrane</location>
        <topology evidence="1 22">Peripheral membrane protein</topology>
        <orientation evidence="1 22">Matrix side</orientation>
    </subcellularLocation>
</comment>
<feature type="domain" description="2Fe-2S ferredoxin-type" evidence="23">
    <location>
        <begin position="76"/>
        <end position="169"/>
    </location>
</feature>
<dbReference type="NCBIfam" id="TIGR00384">
    <property type="entry name" value="dhsB"/>
    <property type="match status" value="1"/>
</dbReference>
<dbReference type="PROSITE" id="PS51379">
    <property type="entry name" value="4FE4S_FER_2"/>
    <property type="match status" value="1"/>
</dbReference>
<evidence type="ECO:0000256" key="4">
    <source>
        <dbReference type="ARBA" id="ARBA00012792"/>
    </source>
</evidence>
<evidence type="ECO:0000256" key="16">
    <source>
        <dbReference type="ARBA" id="ARBA00023136"/>
    </source>
</evidence>
<evidence type="ECO:0000256" key="17">
    <source>
        <dbReference type="ARBA" id="ARBA00023291"/>
    </source>
</evidence>
<feature type="domain" description="4Fe-4S ferredoxin-type" evidence="24">
    <location>
        <begin position="212"/>
        <end position="242"/>
    </location>
</feature>
<keyword evidence="12" id="KW-0560">Oxidoreductase</keyword>
<dbReference type="NCBIfam" id="NF004616">
    <property type="entry name" value="PRK05950.1"/>
    <property type="match status" value="1"/>
</dbReference>
<organism evidence="25 26">
    <name type="scientific">Pleuronectes platessa</name>
    <name type="common">European plaice</name>
    <dbReference type="NCBI Taxonomy" id="8262"/>
    <lineage>
        <taxon>Eukaryota</taxon>
        <taxon>Metazoa</taxon>
        <taxon>Chordata</taxon>
        <taxon>Craniata</taxon>
        <taxon>Vertebrata</taxon>
        <taxon>Euteleostomi</taxon>
        <taxon>Actinopterygii</taxon>
        <taxon>Neopterygii</taxon>
        <taxon>Teleostei</taxon>
        <taxon>Neoteleostei</taxon>
        <taxon>Acanthomorphata</taxon>
        <taxon>Carangaria</taxon>
        <taxon>Pleuronectiformes</taxon>
        <taxon>Pleuronectoidei</taxon>
        <taxon>Pleuronectidae</taxon>
        <taxon>Pleuronectes</taxon>
    </lineage>
</organism>
<gene>
    <name evidence="25" type="ORF">PLEPLA_LOCUS15230</name>
</gene>
<evidence type="ECO:0000256" key="7">
    <source>
        <dbReference type="ARBA" id="ARBA00022532"/>
    </source>
</evidence>
<dbReference type="GO" id="GO:0006099">
    <property type="term" value="P:tricarboxylic acid cycle"/>
    <property type="evidence" value="ECO:0007669"/>
    <property type="project" value="UniProtKB-KW"/>
</dbReference>
<keyword evidence="26" id="KW-1185">Reference proteome</keyword>
<dbReference type="InterPro" id="IPR017896">
    <property type="entry name" value="4Fe4S_Fe-S-bd"/>
</dbReference>
<comment type="catalytic activity">
    <reaction evidence="19">
        <text>(R)-malate + a quinone = enol-oxaloacetate + a quinol</text>
        <dbReference type="Rhea" id="RHEA:79827"/>
        <dbReference type="ChEBI" id="CHEBI:15588"/>
        <dbReference type="ChEBI" id="CHEBI:17479"/>
        <dbReference type="ChEBI" id="CHEBI:24646"/>
        <dbReference type="ChEBI" id="CHEBI:132124"/>
    </reaction>
    <physiologicalReaction direction="left-to-right" evidence="19">
        <dbReference type="Rhea" id="RHEA:79828"/>
    </physiologicalReaction>
</comment>
<dbReference type="PROSITE" id="PS00197">
    <property type="entry name" value="2FE2S_FER_1"/>
    <property type="match status" value="1"/>
</dbReference>
<keyword evidence="8 22" id="KW-0001">2Fe-2S</keyword>
<dbReference type="EC" id="1.3.5.1" evidence="4 22"/>
<evidence type="ECO:0000256" key="15">
    <source>
        <dbReference type="ARBA" id="ARBA00023128"/>
    </source>
</evidence>
<dbReference type="InterPro" id="IPR017900">
    <property type="entry name" value="4Fe4S_Fe_S_CS"/>
</dbReference>
<evidence type="ECO:0000256" key="19">
    <source>
        <dbReference type="ARBA" id="ARBA00047404"/>
    </source>
</evidence>
<comment type="catalytic activity">
    <reaction evidence="21">
        <text>a quinone + succinate = fumarate + a quinol</text>
        <dbReference type="Rhea" id="RHEA:40523"/>
        <dbReference type="ChEBI" id="CHEBI:24646"/>
        <dbReference type="ChEBI" id="CHEBI:29806"/>
        <dbReference type="ChEBI" id="CHEBI:30031"/>
        <dbReference type="ChEBI" id="CHEBI:132124"/>
        <dbReference type="EC" id="1.3.5.1"/>
    </reaction>
</comment>
<dbReference type="InterPro" id="IPR006058">
    <property type="entry name" value="2Fe2S_fd_BS"/>
</dbReference>
<dbReference type="GO" id="GO:0008177">
    <property type="term" value="F:succinate dehydrogenase (quinone) activity"/>
    <property type="evidence" value="ECO:0007669"/>
    <property type="project" value="UniProtKB-EC"/>
</dbReference>
<dbReference type="FunFam" id="1.10.1060.10:FF:000029">
    <property type="entry name" value="Succinate dehydrogenase [ubiquinone] iron-sulfur subunit, mitochondrial"/>
    <property type="match status" value="1"/>
</dbReference>
<evidence type="ECO:0000256" key="13">
    <source>
        <dbReference type="ARBA" id="ARBA00023004"/>
    </source>
</evidence>
<dbReference type="SUPFAM" id="SSF54292">
    <property type="entry name" value="2Fe-2S ferredoxin-like"/>
    <property type="match status" value="1"/>
</dbReference>
<dbReference type="PROSITE" id="PS51085">
    <property type="entry name" value="2FE2S_FER_2"/>
    <property type="match status" value="1"/>
</dbReference>
<evidence type="ECO:0000256" key="11">
    <source>
        <dbReference type="ARBA" id="ARBA00022946"/>
    </source>
</evidence>
<evidence type="ECO:0000256" key="9">
    <source>
        <dbReference type="ARBA" id="ARBA00022723"/>
    </source>
</evidence>
<reference evidence="25" key="1">
    <citation type="submission" date="2020-03" db="EMBL/GenBank/DDBJ databases">
        <authorList>
            <person name="Weist P."/>
        </authorList>
    </citation>
    <scope>NUCLEOTIDE SEQUENCE</scope>
</reference>
<comment type="cofactor">
    <cofactor evidence="22">
        <name>[4Fe-4S] cluster</name>
        <dbReference type="ChEBI" id="CHEBI:49883"/>
    </cofactor>
    <text evidence="22">Binds 1 [4Fe-4S] cluster.</text>
</comment>
<dbReference type="InterPro" id="IPR050573">
    <property type="entry name" value="SDH/FRD_Iron-Sulfur"/>
</dbReference>
<dbReference type="AlphaFoldDB" id="A0A9N7YHU5"/>
<dbReference type="Pfam" id="PF13534">
    <property type="entry name" value="Fer4_17"/>
    <property type="match status" value="1"/>
</dbReference>
<keyword evidence="14 22" id="KW-0411">Iron-sulfur</keyword>
<evidence type="ECO:0000256" key="18">
    <source>
        <dbReference type="ARBA" id="ARBA00046167"/>
    </source>
</evidence>
<dbReference type="InterPro" id="IPR012675">
    <property type="entry name" value="Beta-grasp_dom_sf"/>
</dbReference>
<name>A0A9N7YHU5_PLEPL</name>
<dbReference type="FunFam" id="3.10.20.30:FF:000007">
    <property type="entry name" value="Succinate dehydrogenase [ubiquinone] iron-sulfur subunit, mitochondrial"/>
    <property type="match status" value="1"/>
</dbReference>
<evidence type="ECO:0000256" key="6">
    <source>
        <dbReference type="ARBA" id="ARBA00022485"/>
    </source>
</evidence>
<comment type="catalytic activity">
    <reaction evidence="20">
        <text>(S)-malate + a quinone = enol-oxaloacetate + a quinol</text>
        <dbReference type="Rhea" id="RHEA:79831"/>
        <dbReference type="ChEBI" id="CHEBI:15589"/>
        <dbReference type="ChEBI" id="CHEBI:17479"/>
        <dbReference type="ChEBI" id="CHEBI:24646"/>
        <dbReference type="ChEBI" id="CHEBI:132124"/>
    </reaction>
    <physiologicalReaction direction="left-to-right" evidence="20">
        <dbReference type="Rhea" id="RHEA:79832"/>
    </physiologicalReaction>
</comment>
<dbReference type="Gene3D" id="3.10.20.30">
    <property type="match status" value="1"/>
</dbReference>
<evidence type="ECO:0000256" key="20">
    <source>
        <dbReference type="ARBA" id="ARBA00048512"/>
    </source>
</evidence>
<dbReference type="InterPro" id="IPR004489">
    <property type="entry name" value="Succ_DH/fum_Rdtase_Fe-S"/>
</dbReference>
<dbReference type="GO" id="GO:0005743">
    <property type="term" value="C:mitochondrial inner membrane"/>
    <property type="evidence" value="ECO:0007669"/>
    <property type="project" value="UniProtKB-SubCell"/>
</dbReference>
<keyword evidence="15 22" id="KW-0496">Mitochondrion</keyword>
<comment type="cofactor">
    <cofactor evidence="22">
        <name>[3Fe-4S] cluster</name>
        <dbReference type="ChEBI" id="CHEBI:21137"/>
    </cofactor>
    <text evidence="22">Binds 1 [3Fe-4S] cluster.</text>
</comment>
<dbReference type="GO" id="GO:0051539">
    <property type="term" value="F:4 iron, 4 sulfur cluster binding"/>
    <property type="evidence" value="ECO:0007669"/>
    <property type="project" value="UniProtKB-KW"/>
</dbReference>
<dbReference type="GO" id="GO:0022904">
    <property type="term" value="P:respiratory electron transport chain"/>
    <property type="evidence" value="ECO:0007669"/>
    <property type="project" value="TreeGrafter"/>
</dbReference>
<keyword evidence="6 22" id="KW-0004">4Fe-4S</keyword>
<dbReference type="InterPro" id="IPR001041">
    <property type="entry name" value="2Fe-2S_ferredoxin-type"/>
</dbReference>
<dbReference type="GO" id="GO:0051538">
    <property type="term" value="F:3 iron, 4 sulfur cluster binding"/>
    <property type="evidence" value="ECO:0007669"/>
    <property type="project" value="UniProtKB-KW"/>
</dbReference>
<evidence type="ECO:0000256" key="8">
    <source>
        <dbReference type="ARBA" id="ARBA00022714"/>
    </source>
</evidence>
<dbReference type="Gene3D" id="1.10.1060.10">
    <property type="entry name" value="Alpha-helical ferredoxin"/>
    <property type="match status" value="1"/>
</dbReference>
<dbReference type="PANTHER" id="PTHR11921">
    <property type="entry name" value="SUCCINATE DEHYDROGENASE IRON-SULFUR PROTEIN"/>
    <property type="match status" value="1"/>
</dbReference>
<comment type="similarity">
    <text evidence="3 22">Belongs to the succinate dehydrogenase/fumarate reductase iron-sulfur protein family.</text>
</comment>
<dbReference type="CDD" id="cd00207">
    <property type="entry name" value="fer2"/>
    <property type="match status" value="1"/>
</dbReference>
<evidence type="ECO:0000259" key="23">
    <source>
        <dbReference type="PROSITE" id="PS51085"/>
    </source>
</evidence>
<accession>A0A9N7YHU5</accession>
<dbReference type="GO" id="GO:0046872">
    <property type="term" value="F:metal ion binding"/>
    <property type="evidence" value="ECO:0007669"/>
    <property type="project" value="UniProtKB-KW"/>
</dbReference>
<evidence type="ECO:0000256" key="5">
    <source>
        <dbReference type="ARBA" id="ARBA00016766"/>
    </source>
</evidence>
<evidence type="ECO:0000256" key="1">
    <source>
        <dbReference type="ARBA" id="ARBA00004443"/>
    </source>
</evidence>
<evidence type="ECO:0000256" key="10">
    <source>
        <dbReference type="ARBA" id="ARBA00022792"/>
    </source>
</evidence>
<dbReference type="Pfam" id="PF13085">
    <property type="entry name" value="Fer2_3"/>
    <property type="match status" value="1"/>
</dbReference>
<comment type="cofactor">
    <cofactor evidence="22">
        <name>[2Fe-2S] cluster</name>
        <dbReference type="ChEBI" id="CHEBI:190135"/>
    </cofactor>
    <text evidence="22">Binds 1 [2Fe-2S] cluster.</text>
</comment>
<dbReference type="InterPro" id="IPR009051">
    <property type="entry name" value="Helical_ferredxn"/>
</dbReference>
<evidence type="ECO:0000259" key="24">
    <source>
        <dbReference type="PROSITE" id="PS51379"/>
    </source>
</evidence>
<keyword evidence="17 22" id="KW-0003">3Fe-4S</keyword>
<comment type="caution">
    <text evidence="25">The sequence shown here is derived from an EMBL/GenBank/DDBJ whole genome shotgun (WGS) entry which is preliminary data.</text>
</comment>
<evidence type="ECO:0000256" key="3">
    <source>
        <dbReference type="ARBA" id="ARBA00009433"/>
    </source>
</evidence>
<keyword evidence="16" id="KW-0472">Membrane</keyword>
<evidence type="ECO:0000256" key="2">
    <source>
        <dbReference type="ARBA" id="ARBA00004788"/>
    </source>
</evidence>
<comment type="pathway">
    <text evidence="2 22">Carbohydrate metabolism; tricarboxylic acid cycle; fumarate from succinate (eukaryal route): step 1/1.</text>
</comment>
<protein>
    <recommendedName>
        <fullName evidence="5 22">Succinate dehydrogenase [ubiquinone] iron-sulfur subunit, mitochondrial</fullName>
        <ecNumber evidence="4 22">1.3.5.1</ecNumber>
    </recommendedName>
</protein>
<keyword evidence="13 22" id="KW-0408">Iron</keyword>
<evidence type="ECO:0000256" key="14">
    <source>
        <dbReference type="ARBA" id="ARBA00023014"/>
    </source>
</evidence>
<keyword evidence="9 22" id="KW-0479">Metal-binding</keyword>
<proteinExistence type="inferred from homology"/>
<keyword evidence="10 22" id="KW-0999">Mitochondrion inner membrane</keyword>
<evidence type="ECO:0000313" key="26">
    <source>
        <dbReference type="Proteomes" id="UP001153269"/>
    </source>
</evidence>
<evidence type="ECO:0000313" key="25">
    <source>
        <dbReference type="EMBL" id="CAB1427292.1"/>
    </source>
</evidence>
<dbReference type="PROSITE" id="PS00198">
    <property type="entry name" value="4FE4S_FER_1"/>
    <property type="match status" value="1"/>
</dbReference>
<dbReference type="InterPro" id="IPR025192">
    <property type="entry name" value="Succ_DH/fum_Rdtase_N"/>
</dbReference>
<dbReference type="EMBL" id="CADEAL010000957">
    <property type="protein sequence ID" value="CAB1427292.1"/>
    <property type="molecule type" value="Genomic_DNA"/>
</dbReference>
<dbReference type="GO" id="GO:0009055">
    <property type="term" value="F:electron transfer activity"/>
    <property type="evidence" value="ECO:0007669"/>
    <property type="project" value="InterPro"/>
</dbReference>
<dbReference type="InterPro" id="IPR036010">
    <property type="entry name" value="2Fe-2S_ferredoxin-like_sf"/>
</dbReference>
<comment type="function">
    <text evidence="18">Iron-sulfur protein (IP) subunit of the succinate dehydrogenase complex (mitochondrial respiratory chain complex II), responsible for transferring electrons from succinate to ubiquinone (coenzyme Q). SDH also oxidizes malate to the non-canonical enol form of oxaloacetate, enol-oxaloacetate. Enol-oxaloacetate, which is a potent inhibitor of the succinate dehydrogenase activity, is further isomerized into keto-oxaloacetate.</text>
</comment>
<comment type="function">
    <text evidence="22">Iron-sulfur protein (IP) subunit of succinate dehydrogenase (SDH) that is involved in complex II of the mitochondrial electron transport chain and is responsible for transferring electrons from succinate to ubiquinone (coenzyme Q).</text>
</comment>
<dbReference type="SUPFAM" id="SSF46548">
    <property type="entry name" value="alpha-helical ferredoxin"/>
    <property type="match status" value="1"/>
</dbReference>
<dbReference type="GO" id="GO:0051537">
    <property type="term" value="F:2 iron, 2 sulfur cluster binding"/>
    <property type="evidence" value="ECO:0007669"/>
    <property type="project" value="UniProtKB-KW"/>
</dbReference>
<sequence length="317" mass="36159">MIIKSHQRPITWTNAIRQRAGRHLRVLVTQTHPVFNMSAICVSLSRNLLVARSCGVMVMGRSVQTAAAPVTEPRIKKFQVYRWDPDSAGDKPRMQTYEIDLDRCGPMVLDALIKIKNEMDPTLTFRRSCREGICGSCAMNINGGNTLACLNKIDTNTNKPTKIYPLPHMYVVKDLVPDMSNFYAQYKSIEPYLKKKDEAQEGKEQYFQSVEDRQKLDGLYECILCACCSTSCPSYWWNGDKYLGPAVLMQAYRWMIDSRDEFTEERLSKLQDPFSLYRCHTIMNCTKTCPKGLNPGKAIAEIKKMMATYQEKKAAAS</sequence>
<evidence type="ECO:0000256" key="12">
    <source>
        <dbReference type="ARBA" id="ARBA00023002"/>
    </source>
</evidence>
<keyword evidence="11" id="KW-0809">Transit peptide</keyword>
<dbReference type="PANTHER" id="PTHR11921:SF29">
    <property type="entry name" value="SUCCINATE DEHYDROGENASE [UBIQUINONE] IRON-SULFUR SUBUNIT, MITOCHONDRIAL"/>
    <property type="match status" value="1"/>
</dbReference>
<dbReference type="Proteomes" id="UP001153269">
    <property type="component" value="Unassembled WGS sequence"/>
</dbReference>
<evidence type="ECO:0000256" key="22">
    <source>
        <dbReference type="RuleBase" id="RU361237"/>
    </source>
</evidence>